<feature type="domain" description="DH" evidence="1">
    <location>
        <begin position="1"/>
        <end position="135"/>
    </location>
</feature>
<dbReference type="PANTHER" id="PTHR12673">
    <property type="entry name" value="FACIOGENITAL DYSPLASIA PROTEIN"/>
    <property type="match status" value="1"/>
</dbReference>
<proteinExistence type="predicted"/>
<gene>
    <name evidence="2" type="primary">FGD6</name>
    <name evidence="2" type="ORF">XENOCAPTIV_010441</name>
</gene>
<dbReference type="Pfam" id="PF00621">
    <property type="entry name" value="RhoGEF"/>
    <property type="match status" value="1"/>
</dbReference>
<keyword evidence="3" id="KW-1185">Reference proteome</keyword>
<dbReference type="InterPro" id="IPR051092">
    <property type="entry name" value="FYVE_RhoGEF_PH"/>
</dbReference>
<sequence length="146" mass="16908">MNRKWLSPCCLWRKGVQNESSQVADIFLKKGPYLKMYSTYISEFDKNVALLEEQSKKNPAFGAVVKDFEASPRCANLAVKHYLLKPIQRIPQYQLLLTDYLKNLSEDADDHKDTEGKLTDNFQKLIQVQCRLNGNHEIVQPGRVRH</sequence>
<accession>A0ABV0QD54</accession>
<dbReference type="PANTHER" id="PTHR12673:SF12">
    <property type="entry name" value="FYVE, RHOGEF AND PH DOMAIN-CONTAINING PROTEIN 6"/>
    <property type="match status" value="1"/>
</dbReference>
<reference evidence="2 3" key="1">
    <citation type="submission" date="2021-06" db="EMBL/GenBank/DDBJ databases">
        <authorList>
            <person name="Palmer J.M."/>
        </authorList>
    </citation>
    <scope>NUCLEOTIDE SEQUENCE [LARGE SCALE GENOMIC DNA]</scope>
    <source>
        <strain evidence="2 3">XC_2019</strain>
        <tissue evidence="2">Muscle</tissue>
    </source>
</reference>
<dbReference type="SMART" id="SM00325">
    <property type="entry name" value="RhoGEF"/>
    <property type="match status" value="1"/>
</dbReference>
<evidence type="ECO:0000313" key="2">
    <source>
        <dbReference type="EMBL" id="MEQ2193700.1"/>
    </source>
</evidence>
<dbReference type="EMBL" id="JAHRIN010008631">
    <property type="protein sequence ID" value="MEQ2193700.1"/>
    <property type="molecule type" value="Genomic_DNA"/>
</dbReference>
<comment type="caution">
    <text evidence="2">The sequence shown here is derived from an EMBL/GenBank/DDBJ whole genome shotgun (WGS) entry which is preliminary data.</text>
</comment>
<dbReference type="SUPFAM" id="SSF48065">
    <property type="entry name" value="DBL homology domain (DH-domain)"/>
    <property type="match status" value="1"/>
</dbReference>
<dbReference type="PROSITE" id="PS50010">
    <property type="entry name" value="DH_2"/>
    <property type="match status" value="1"/>
</dbReference>
<dbReference type="InterPro" id="IPR000219">
    <property type="entry name" value="DH_dom"/>
</dbReference>
<organism evidence="2 3">
    <name type="scientific">Xenoophorus captivus</name>
    <dbReference type="NCBI Taxonomy" id="1517983"/>
    <lineage>
        <taxon>Eukaryota</taxon>
        <taxon>Metazoa</taxon>
        <taxon>Chordata</taxon>
        <taxon>Craniata</taxon>
        <taxon>Vertebrata</taxon>
        <taxon>Euteleostomi</taxon>
        <taxon>Actinopterygii</taxon>
        <taxon>Neopterygii</taxon>
        <taxon>Teleostei</taxon>
        <taxon>Neoteleostei</taxon>
        <taxon>Acanthomorphata</taxon>
        <taxon>Ovalentaria</taxon>
        <taxon>Atherinomorphae</taxon>
        <taxon>Cyprinodontiformes</taxon>
        <taxon>Goodeidae</taxon>
        <taxon>Xenoophorus</taxon>
    </lineage>
</organism>
<dbReference type="InterPro" id="IPR035899">
    <property type="entry name" value="DBL_dom_sf"/>
</dbReference>
<evidence type="ECO:0000313" key="3">
    <source>
        <dbReference type="Proteomes" id="UP001434883"/>
    </source>
</evidence>
<dbReference type="Gene3D" id="1.20.900.10">
    <property type="entry name" value="Dbl homology (DH) domain"/>
    <property type="match status" value="1"/>
</dbReference>
<dbReference type="Proteomes" id="UP001434883">
    <property type="component" value="Unassembled WGS sequence"/>
</dbReference>
<evidence type="ECO:0000259" key="1">
    <source>
        <dbReference type="PROSITE" id="PS50010"/>
    </source>
</evidence>
<name>A0ABV0QD54_9TELE</name>
<protein>
    <submittedName>
        <fullName evidence="2">FYVE, RhoGEF and PH domain-containing protein 6</fullName>
    </submittedName>
</protein>